<proteinExistence type="inferred from homology"/>
<dbReference type="Gene3D" id="3.40.50.720">
    <property type="entry name" value="NAD(P)-binding Rossmann-like Domain"/>
    <property type="match status" value="1"/>
</dbReference>
<comment type="caution">
    <text evidence="3">The sequence shown here is derived from an EMBL/GenBank/DDBJ whole genome shotgun (WGS) entry which is preliminary data.</text>
</comment>
<dbReference type="PRINTS" id="PR00081">
    <property type="entry name" value="GDHRDH"/>
</dbReference>
<reference evidence="4" key="1">
    <citation type="journal article" date="2019" name="Int. J. Syst. Evol. Microbiol.">
        <title>The Global Catalogue of Microorganisms (GCM) 10K type strain sequencing project: providing services to taxonomists for standard genome sequencing and annotation.</title>
        <authorList>
            <consortium name="The Broad Institute Genomics Platform"/>
            <consortium name="The Broad Institute Genome Sequencing Center for Infectious Disease"/>
            <person name="Wu L."/>
            <person name="Ma J."/>
        </authorList>
    </citation>
    <scope>NUCLEOTIDE SEQUENCE [LARGE SCALE GENOMIC DNA]</scope>
    <source>
        <strain evidence="4">JCM 18304</strain>
    </source>
</reference>
<keyword evidence="4" id="KW-1185">Reference proteome</keyword>
<evidence type="ECO:0000313" key="3">
    <source>
        <dbReference type="EMBL" id="GAA5188087.1"/>
    </source>
</evidence>
<dbReference type="PANTHER" id="PTHR43899:SF13">
    <property type="entry name" value="RH59310P"/>
    <property type="match status" value="1"/>
</dbReference>
<dbReference type="Proteomes" id="UP001501570">
    <property type="component" value="Unassembled WGS sequence"/>
</dbReference>
<dbReference type="InterPro" id="IPR051019">
    <property type="entry name" value="VLCFA-Steroid_DH"/>
</dbReference>
<dbReference type="Pfam" id="PF00106">
    <property type="entry name" value="adh_short"/>
    <property type="match status" value="1"/>
</dbReference>
<organism evidence="3 4">
    <name type="scientific">Rugosimonospora acidiphila</name>
    <dbReference type="NCBI Taxonomy" id="556531"/>
    <lineage>
        <taxon>Bacteria</taxon>
        <taxon>Bacillati</taxon>
        <taxon>Actinomycetota</taxon>
        <taxon>Actinomycetes</taxon>
        <taxon>Micromonosporales</taxon>
        <taxon>Micromonosporaceae</taxon>
        <taxon>Rugosimonospora</taxon>
    </lineage>
</organism>
<comment type="similarity">
    <text evidence="1">Belongs to the short-chain dehydrogenases/reductases (SDR) family.</text>
</comment>
<sequence length="257" mass="26162">MNGFAGKYGPWAVVAGASEGIGAAFSTALAERGVNLILVARRSEPLAALADRLTVQTVPVVADLSTQDGLEAVYSAAEGRPVGMLVCNAAYAPVSPFLDLTPSKLSTLVDLNCRAPLLLARHFLPDMVARRAGGVIVMSSLAGMQGSPGLAAYAASKAFGAVLAESLWAELAGTGVDVVTCVAGAVSTPGYQESMSRPAPGTVDAQTVARTALGALGRGPRTVPGAMMRVSSVLMSRLLPRRTAIKLIGRASSGLAD</sequence>
<dbReference type="PANTHER" id="PTHR43899">
    <property type="entry name" value="RH59310P"/>
    <property type="match status" value="1"/>
</dbReference>
<protein>
    <submittedName>
        <fullName evidence="3">SDR family NAD(P)-dependent oxidoreductase</fullName>
    </submittedName>
</protein>
<dbReference type="InterPro" id="IPR036291">
    <property type="entry name" value="NAD(P)-bd_dom_sf"/>
</dbReference>
<name>A0ABP9RWX7_9ACTN</name>
<keyword evidence="2" id="KW-0560">Oxidoreductase</keyword>
<evidence type="ECO:0000256" key="2">
    <source>
        <dbReference type="ARBA" id="ARBA00023002"/>
    </source>
</evidence>
<evidence type="ECO:0000256" key="1">
    <source>
        <dbReference type="ARBA" id="ARBA00006484"/>
    </source>
</evidence>
<evidence type="ECO:0000313" key="4">
    <source>
        <dbReference type="Proteomes" id="UP001501570"/>
    </source>
</evidence>
<accession>A0ABP9RWX7</accession>
<dbReference type="EMBL" id="BAABJQ010000010">
    <property type="protein sequence ID" value="GAA5188087.1"/>
    <property type="molecule type" value="Genomic_DNA"/>
</dbReference>
<dbReference type="PIRSF" id="PIRSF000126">
    <property type="entry name" value="11-beta-HSD1"/>
    <property type="match status" value="1"/>
</dbReference>
<dbReference type="SUPFAM" id="SSF51735">
    <property type="entry name" value="NAD(P)-binding Rossmann-fold domains"/>
    <property type="match status" value="1"/>
</dbReference>
<gene>
    <name evidence="3" type="ORF">GCM10023322_37890</name>
</gene>
<dbReference type="InterPro" id="IPR002347">
    <property type="entry name" value="SDR_fam"/>
</dbReference>
<dbReference type="RefSeq" id="WP_345631270.1">
    <property type="nucleotide sequence ID" value="NZ_BAABJQ010000010.1"/>
</dbReference>